<keyword evidence="3" id="KW-1185">Reference proteome</keyword>
<feature type="signal peptide" evidence="1">
    <location>
        <begin position="1"/>
        <end position="18"/>
    </location>
</feature>
<proteinExistence type="predicted"/>
<dbReference type="Proteomes" id="UP000236569">
    <property type="component" value="Unassembled WGS sequence"/>
</dbReference>
<evidence type="ECO:0000313" key="3">
    <source>
        <dbReference type="Proteomes" id="UP000236569"/>
    </source>
</evidence>
<dbReference type="AlphaFoldDB" id="A0A2I9DMP1"/>
<dbReference type="CDD" id="cd13585">
    <property type="entry name" value="PBP2_TMBP_like"/>
    <property type="match status" value="1"/>
</dbReference>
<dbReference type="PANTHER" id="PTHR43649:SF12">
    <property type="entry name" value="DIACETYLCHITOBIOSE BINDING PROTEIN DASA"/>
    <property type="match status" value="1"/>
</dbReference>
<evidence type="ECO:0000313" key="2">
    <source>
        <dbReference type="EMBL" id="GBF07838.1"/>
    </source>
</evidence>
<evidence type="ECO:0000256" key="1">
    <source>
        <dbReference type="SAM" id="SignalP"/>
    </source>
</evidence>
<feature type="chain" id="PRO_5014326784" evidence="1">
    <location>
        <begin position="19"/>
        <end position="409"/>
    </location>
</feature>
<dbReference type="InterPro" id="IPR050490">
    <property type="entry name" value="Bact_solute-bd_prot1"/>
</dbReference>
<dbReference type="OrthoDB" id="9769685at2"/>
<comment type="caution">
    <text evidence="2">The sequence shown here is derived from an EMBL/GenBank/DDBJ whole genome shotgun (WGS) entry which is preliminary data.</text>
</comment>
<dbReference type="RefSeq" id="WP_103131137.1">
    <property type="nucleotide sequence ID" value="NZ_BFAG01000018.1"/>
</dbReference>
<keyword evidence="1" id="KW-0732">Signal</keyword>
<protein>
    <submittedName>
        <fullName evidence="2">Carbohydrate ABC transporter substrate-binding protein, CUT1 family</fullName>
    </submittedName>
</protein>
<dbReference type="Gene3D" id="3.40.190.10">
    <property type="entry name" value="Periplasmic binding protein-like II"/>
    <property type="match status" value="1"/>
</dbReference>
<dbReference type="PANTHER" id="PTHR43649">
    <property type="entry name" value="ARABINOSE-BINDING PROTEIN-RELATED"/>
    <property type="match status" value="1"/>
</dbReference>
<accession>A0A2I9DMP1</accession>
<organism evidence="2 3">
    <name type="scientific">Deinococcus aerius</name>
    <dbReference type="NCBI Taxonomy" id="200253"/>
    <lineage>
        <taxon>Bacteria</taxon>
        <taxon>Thermotogati</taxon>
        <taxon>Deinococcota</taxon>
        <taxon>Deinococci</taxon>
        <taxon>Deinococcales</taxon>
        <taxon>Deinococcaceae</taxon>
        <taxon>Deinococcus</taxon>
    </lineage>
</organism>
<dbReference type="EMBL" id="BFAG01000018">
    <property type="protein sequence ID" value="GBF07838.1"/>
    <property type="molecule type" value="Genomic_DNA"/>
</dbReference>
<sequence length="409" mass="44679">MKRIVLTLGLLSLGGASAQPTTLEFWTLSLKPFFTDLIQGQIAAFEKANPGIKVNWTDIPFDTVTQRLLAATAAGRSPDVVNLNAEFLDRLQEQGIIAPLDGIAPQGSLDQYLPRAGAAFTYGGKLYGAPWYWAPKVVAYNTAIFKKAGVTQPPRNTAELIRVARQIKDRTGTYGFLPDLQNLEFLYLFQEEGLPVLSGDGKRAVFNSPQHVALIRKYLDLYKAGYLPEAAITKGYEAATQQYSNGQLGMLITGPQFLIRVQNDNKNVYDQTRVVPYPLGAGKVAHTPLMALAVPQGSRNKAAAARLATFMTDDTRQLEFAKATNTFPSTRRAVQDPYFTRGGAGAVNESRLAMSRTIGAAQDLGLILPDASRLQKAFKDGIESIFFRGADIRTTLDNVVKTWNASLGQ</sequence>
<gene>
    <name evidence="2" type="ORF">DAERI_180029</name>
</gene>
<name>A0A2I9DMP1_9DEIO</name>
<dbReference type="InterPro" id="IPR006059">
    <property type="entry name" value="SBP"/>
</dbReference>
<dbReference type="Pfam" id="PF01547">
    <property type="entry name" value="SBP_bac_1"/>
    <property type="match status" value="1"/>
</dbReference>
<reference evidence="3" key="1">
    <citation type="submission" date="2018-01" db="EMBL/GenBank/DDBJ databases">
        <title>Draft Genome Sequence of the Radioresistant Bacterium Deinococcus aerius TR0125, Isolated from the Higher Atmosphere above Japan.</title>
        <authorList>
            <person name="Satoh K."/>
            <person name="Arai H."/>
            <person name="Sanzen T."/>
            <person name="Kawaguchi Y."/>
            <person name="Hayashi H."/>
            <person name="Yokobori S."/>
            <person name="Yamagishi A."/>
            <person name="Oono Y."/>
            <person name="Narumi I."/>
        </authorList>
    </citation>
    <scope>NUCLEOTIDE SEQUENCE [LARGE SCALE GENOMIC DNA]</scope>
    <source>
        <strain evidence="3">TR0125</strain>
    </source>
</reference>
<dbReference type="SUPFAM" id="SSF53850">
    <property type="entry name" value="Periplasmic binding protein-like II"/>
    <property type="match status" value="1"/>
</dbReference>